<dbReference type="OrthoDB" id="8183300at2759"/>
<dbReference type="Proteomes" id="UP000192223">
    <property type="component" value="Unplaced"/>
</dbReference>
<dbReference type="AlphaFoldDB" id="A0A1W4WF32"/>
<reference evidence="4" key="1">
    <citation type="submission" date="2025-08" db="UniProtKB">
        <authorList>
            <consortium name="RefSeq"/>
        </authorList>
    </citation>
    <scope>IDENTIFICATION</scope>
    <source>
        <tissue evidence="4">Entire body</tissue>
    </source>
</reference>
<dbReference type="SUPFAM" id="SSF63707">
    <property type="entry name" value="Ganglioside M2 (gm2) activator"/>
    <property type="match status" value="1"/>
</dbReference>
<accession>A0A1W4WF32</accession>
<dbReference type="STRING" id="224129.A0A1W4WF32"/>
<keyword evidence="1 2" id="KW-0732">Signal</keyword>
<dbReference type="RefSeq" id="XP_018322571.1">
    <property type="nucleotide sequence ID" value="XM_018467069.2"/>
</dbReference>
<evidence type="ECO:0000313" key="3">
    <source>
        <dbReference type="Proteomes" id="UP000192223"/>
    </source>
</evidence>
<evidence type="ECO:0000256" key="2">
    <source>
        <dbReference type="SAM" id="SignalP"/>
    </source>
</evidence>
<keyword evidence="3" id="KW-1185">Reference proteome</keyword>
<evidence type="ECO:0000313" key="4">
    <source>
        <dbReference type="RefSeq" id="XP_018322571.1"/>
    </source>
</evidence>
<feature type="chain" id="PRO_5010710753" evidence="2">
    <location>
        <begin position="22"/>
        <end position="178"/>
    </location>
</feature>
<protein>
    <submittedName>
        <fullName evidence="4">Uncharacterized protein LOC108735222</fullName>
    </submittedName>
</protein>
<feature type="signal peptide" evidence="2">
    <location>
        <begin position="1"/>
        <end position="21"/>
    </location>
</feature>
<name>A0A1W4WF32_AGRPL</name>
<gene>
    <name evidence="4" type="primary">LOC108735222</name>
</gene>
<proteinExistence type="predicted"/>
<organism evidence="3 4">
    <name type="scientific">Agrilus planipennis</name>
    <name type="common">Emerald ash borer</name>
    <name type="synonym">Agrilus marcopoli</name>
    <dbReference type="NCBI Taxonomy" id="224129"/>
    <lineage>
        <taxon>Eukaryota</taxon>
        <taxon>Metazoa</taxon>
        <taxon>Ecdysozoa</taxon>
        <taxon>Arthropoda</taxon>
        <taxon>Hexapoda</taxon>
        <taxon>Insecta</taxon>
        <taxon>Pterygota</taxon>
        <taxon>Neoptera</taxon>
        <taxon>Endopterygota</taxon>
        <taxon>Coleoptera</taxon>
        <taxon>Polyphaga</taxon>
        <taxon>Elateriformia</taxon>
        <taxon>Buprestoidea</taxon>
        <taxon>Buprestidae</taxon>
        <taxon>Agrilinae</taxon>
        <taxon>Agrilus</taxon>
    </lineage>
</organism>
<evidence type="ECO:0000256" key="1">
    <source>
        <dbReference type="ARBA" id="ARBA00022729"/>
    </source>
</evidence>
<dbReference type="InParanoid" id="A0A1W4WF32"/>
<sequence>MHTFLIMVFIILLADFYKTEVEVKLYKLENCQSAKNLTIMFKFENLITTNNKMLMNYTSYVKEDVTNPISIVVYSKKCLFKDNLDTCEDMPVLQYNRFCENVKKPNILLKEIIYKTTPFIDCPIRKGTYKTVNATFDINALLAYQTKTYFWVTRSEIIEKSTKKLLFCLFTKAQVIFK</sequence>
<dbReference type="InterPro" id="IPR036846">
    <property type="entry name" value="GM2-AP_sf"/>
</dbReference>
<dbReference type="KEGG" id="apln:108735222"/>
<dbReference type="GeneID" id="108735222"/>
<dbReference type="Gene3D" id="2.70.220.10">
    <property type="entry name" value="Ganglioside GM2 activator"/>
    <property type="match status" value="1"/>
</dbReference>